<dbReference type="OrthoDB" id="9797795at2"/>
<keyword evidence="1" id="KW-0328">Glycosyltransferase</keyword>
<dbReference type="RefSeq" id="WP_153233676.1">
    <property type="nucleotide sequence ID" value="NZ_WINI01000001.1"/>
</dbReference>
<dbReference type="CDD" id="cd03789">
    <property type="entry name" value="GT9_LPS_heptosyltransferase"/>
    <property type="match status" value="1"/>
</dbReference>
<dbReference type="Pfam" id="PF01075">
    <property type="entry name" value="Glyco_transf_9"/>
    <property type="match status" value="1"/>
</dbReference>
<evidence type="ECO:0000313" key="3">
    <source>
        <dbReference type="EMBL" id="MQR00164.1"/>
    </source>
</evidence>
<keyword evidence="4" id="KW-1185">Reference proteome</keyword>
<evidence type="ECO:0000313" key="4">
    <source>
        <dbReference type="Proteomes" id="UP000451565"/>
    </source>
</evidence>
<dbReference type="InterPro" id="IPR002201">
    <property type="entry name" value="Glyco_trans_9"/>
</dbReference>
<keyword evidence="2 3" id="KW-0808">Transferase</keyword>
<dbReference type="GO" id="GO:0008713">
    <property type="term" value="F:ADP-heptose-lipopolysaccharide heptosyltransferase activity"/>
    <property type="evidence" value="ECO:0007669"/>
    <property type="project" value="TreeGrafter"/>
</dbReference>
<dbReference type="InterPro" id="IPR051199">
    <property type="entry name" value="LPS_LOS_Heptosyltrfase"/>
</dbReference>
<name>A0A843YR07_9BURK</name>
<sequence>MPIKSQHIMICRTDNIGDVILTLPLTAYLKQHFPSIKISFLCRAYAAPVVRFCQTVDQIVELETLDDPVAYFSASDIDTIVFAQPDKRLAIAAHKANVPNRIGNTYRTWFNWFHCNWRLRFSKGSSTDHEAQLNFHYLRPLGCNAIPDRDTIKNLYHFAIPRDPALEHLISPYAFNLIIHPKSNGHGREWPIEHYVALAHLLSTNQDLHLWVSGSAAEGLWIEKHAPELLQLSNVTNVCGQFTLQQFSEFIHMADGLIASGTGPLHMSAAFGQRTIGLFPGARSMNPSRWGALGARAQSLCQPVVDCQGCKTKNAMTCACMKNILPATVAKTVLQWLTEKRISENTYSTNSANSI</sequence>
<comment type="caution">
    <text evidence="3">The sequence shown here is derived from an EMBL/GenBank/DDBJ whole genome shotgun (WGS) entry which is preliminary data.</text>
</comment>
<dbReference type="SUPFAM" id="SSF53756">
    <property type="entry name" value="UDP-Glycosyltransferase/glycogen phosphorylase"/>
    <property type="match status" value="1"/>
</dbReference>
<organism evidence="3 4">
    <name type="scientific">Glaciimonas soli</name>
    <dbReference type="NCBI Taxonomy" id="2590999"/>
    <lineage>
        <taxon>Bacteria</taxon>
        <taxon>Pseudomonadati</taxon>
        <taxon>Pseudomonadota</taxon>
        <taxon>Betaproteobacteria</taxon>
        <taxon>Burkholderiales</taxon>
        <taxon>Oxalobacteraceae</taxon>
        <taxon>Glaciimonas</taxon>
    </lineage>
</organism>
<dbReference type="Proteomes" id="UP000451565">
    <property type="component" value="Unassembled WGS sequence"/>
</dbReference>
<dbReference type="GO" id="GO:0005829">
    <property type="term" value="C:cytosol"/>
    <property type="evidence" value="ECO:0007669"/>
    <property type="project" value="TreeGrafter"/>
</dbReference>
<evidence type="ECO:0000256" key="2">
    <source>
        <dbReference type="ARBA" id="ARBA00022679"/>
    </source>
</evidence>
<dbReference type="EMBL" id="WINI01000001">
    <property type="protein sequence ID" value="MQR00164.1"/>
    <property type="molecule type" value="Genomic_DNA"/>
</dbReference>
<proteinExistence type="predicted"/>
<dbReference type="Gene3D" id="3.40.50.2000">
    <property type="entry name" value="Glycogen Phosphorylase B"/>
    <property type="match status" value="2"/>
</dbReference>
<dbReference type="PANTHER" id="PTHR30160:SF15">
    <property type="entry name" value="GLYCOSYLTRANSFERASE HI_0523-RELATED"/>
    <property type="match status" value="1"/>
</dbReference>
<dbReference type="GO" id="GO:0009244">
    <property type="term" value="P:lipopolysaccharide core region biosynthetic process"/>
    <property type="evidence" value="ECO:0007669"/>
    <property type="project" value="TreeGrafter"/>
</dbReference>
<dbReference type="AlphaFoldDB" id="A0A843YR07"/>
<evidence type="ECO:0000256" key="1">
    <source>
        <dbReference type="ARBA" id="ARBA00022676"/>
    </source>
</evidence>
<protein>
    <submittedName>
        <fullName evidence="3">Glycosyl transferase</fullName>
    </submittedName>
</protein>
<reference evidence="3 4" key="1">
    <citation type="submission" date="2019-10" db="EMBL/GenBank/DDBJ databases">
        <title>Glaciimonas soli sp. nov., a psychrophilic bacterium isolated from the forest soil of a high elevation mountain in Taiwan.</title>
        <authorList>
            <person name="Wang L.-T."/>
            <person name="Shieh W.Y."/>
        </authorList>
    </citation>
    <scope>NUCLEOTIDE SEQUENCE [LARGE SCALE GENOMIC DNA]</scope>
    <source>
        <strain evidence="3 4">GS1</strain>
    </source>
</reference>
<dbReference type="PANTHER" id="PTHR30160">
    <property type="entry name" value="TETRAACYLDISACCHARIDE 4'-KINASE-RELATED"/>
    <property type="match status" value="1"/>
</dbReference>
<accession>A0A843YR07</accession>
<gene>
    <name evidence="3" type="ORF">GEV47_05640</name>
</gene>